<evidence type="ECO:0000313" key="11">
    <source>
        <dbReference type="EMBL" id="NBG65588.1"/>
    </source>
</evidence>
<sequence>MNYKSLLLQALILLSFCTIAQDRPNSEQQFELTAKIIDGATNTPLPYATISVFRMKDSTLVDGGITNESGIIKLPLKRGVYRVDISFISYKPKSISNVNLLKGDVNLGSITLDQDVKTLSEVNVVAEKSQMEFKLDKKVFNVGSDPTMKGANASDLLDNVPSVEVDVEGNVSLRGSQNVRILINGKPSGLVGTSTTAALRQLQGSMIERIEVITNPSSKYDAEGEAGIINIILKEEKKSGINGSVELRAGYPENYGVSLNLNMRRKKYNAFINYGTGYSNFNRVGKSEQNFYLADTSYSTDLDRNYENSGISHNIMLGTDIFLNDKNTLTLSGLYRISDEDNIGEITYMDYDQEGNLINESIRKSKEREDDVNKEFSLSYKKTFDKKGKELTADFKYNDGGETEQSDILEYATKGVDIEQPPLSQFSDNSENEINYLFQTDYVLPLNNGMKIETGAKANLRTIDTDYKVEEIDNNGSLNTLDEFTNIFNYQEDVYAAYGIFSKQYEKLSYQVGLRMEHSEIRTELKTTNQINNKSYTDLFPSAAFTYKLKNENSLQWSYSRRISRPRFRSLNPFFTFSDARNIRTGNPDLNPEYTNSFEVGYLKYWKKASFYVGTYYKHSTDVTDRISFANDTGVTFTLPVNLSTRDDYGVETNFSKDLTSKLKVNGSVNVFLSDQKGFYSGTDYGVYAFNWNARMSAKYSLDKQTDIQLNGMYRAPNKSAQGRVKSMTVINLAVSRDVLKNKGTITFSVQDVLNTRKWRSYTETENFTSESEFQWRPRQFIATFSYRFNQAKQRQKPSNYDGGGDEGGF</sequence>
<gene>
    <name evidence="11" type="ORF">GQN54_05635</name>
</gene>
<dbReference type="InterPro" id="IPR036942">
    <property type="entry name" value="Beta-barrel_TonB_sf"/>
</dbReference>
<reference evidence="11 12" key="1">
    <citation type="submission" date="2019-12" db="EMBL/GenBank/DDBJ databases">
        <authorList>
            <person name="Zhao J."/>
        </authorList>
    </citation>
    <scope>NUCLEOTIDE SEQUENCE [LARGE SCALE GENOMIC DNA]</scope>
    <source>
        <strain evidence="11 12">S-15</strain>
    </source>
</reference>
<feature type="domain" description="TonB-dependent receptor plug" evidence="9">
    <location>
        <begin position="150"/>
        <end position="227"/>
    </location>
</feature>
<dbReference type="InterPro" id="IPR039426">
    <property type="entry name" value="TonB-dep_rcpt-like"/>
</dbReference>
<evidence type="ECO:0000256" key="2">
    <source>
        <dbReference type="ARBA" id="ARBA00022448"/>
    </source>
</evidence>
<evidence type="ECO:0000313" key="12">
    <source>
        <dbReference type="Proteomes" id="UP000470771"/>
    </source>
</evidence>
<keyword evidence="5 7" id="KW-0472">Membrane</keyword>
<keyword evidence="6 7" id="KW-0998">Cell outer membrane</keyword>
<evidence type="ECO:0000256" key="5">
    <source>
        <dbReference type="ARBA" id="ARBA00023136"/>
    </source>
</evidence>
<keyword evidence="11" id="KW-0675">Receptor</keyword>
<dbReference type="InterPro" id="IPR037066">
    <property type="entry name" value="Plug_dom_sf"/>
</dbReference>
<feature type="domain" description="Outer membrane protein beta-barrel" evidence="10">
    <location>
        <begin position="382"/>
        <end position="787"/>
    </location>
</feature>
<protein>
    <submittedName>
        <fullName evidence="11">TonB-dependent receptor</fullName>
    </submittedName>
</protein>
<proteinExistence type="inferred from homology"/>
<dbReference type="Proteomes" id="UP000470771">
    <property type="component" value="Unassembled WGS sequence"/>
</dbReference>
<keyword evidence="4 7" id="KW-0812">Transmembrane</keyword>
<dbReference type="Gene3D" id="2.60.40.1120">
    <property type="entry name" value="Carboxypeptidase-like, regulatory domain"/>
    <property type="match status" value="1"/>
</dbReference>
<dbReference type="Gene3D" id="2.40.170.20">
    <property type="entry name" value="TonB-dependent receptor, beta-barrel domain"/>
    <property type="match status" value="1"/>
</dbReference>
<evidence type="ECO:0000259" key="9">
    <source>
        <dbReference type="Pfam" id="PF07715"/>
    </source>
</evidence>
<dbReference type="InterPro" id="IPR012910">
    <property type="entry name" value="Plug_dom"/>
</dbReference>
<dbReference type="PANTHER" id="PTHR40980:SF4">
    <property type="entry name" value="TONB-DEPENDENT RECEPTOR-LIKE BETA-BARREL DOMAIN-CONTAINING PROTEIN"/>
    <property type="match status" value="1"/>
</dbReference>
<evidence type="ECO:0000256" key="4">
    <source>
        <dbReference type="ARBA" id="ARBA00022692"/>
    </source>
</evidence>
<feature type="signal peptide" evidence="8">
    <location>
        <begin position="1"/>
        <end position="20"/>
    </location>
</feature>
<dbReference type="GO" id="GO:0009279">
    <property type="term" value="C:cell outer membrane"/>
    <property type="evidence" value="ECO:0007669"/>
    <property type="project" value="UniProtKB-SubCell"/>
</dbReference>
<keyword evidence="2 7" id="KW-0813">Transport</keyword>
<dbReference type="InterPro" id="IPR041700">
    <property type="entry name" value="OMP_b-brl_3"/>
</dbReference>
<dbReference type="RefSeq" id="WP_160632539.1">
    <property type="nucleotide sequence ID" value="NZ_WWNE01000005.1"/>
</dbReference>
<organism evidence="11 12">
    <name type="scientific">Acidiluteibacter ferrifornacis</name>
    <dbReference type="NCBI Taxonomy" id="2692424"/>
    <lineage>
        <taxon>Bacteria</taxon>
        <taxon>Pseudomonadati</taxon>
        <taxon>Bacteroidota</taxon>
        <taxon>Flavobacteriia</taxon>
        <taxon>Flavobacteriales</taxon>
        <taxon>Cryomorphaceae</taxon>
        <taxon>Acidiluteibacter</taxon>
    </lineage>
</organism>
<keyword evidence="3 7" id="KW-1134">Transmembrane beta strand</keyword>
<evidence type="ECO:0000256" key="7">
    <source>
        <dbReference type="PROSITE-ProRule" id="PRU01360"/>
    </source>
</evidence>
<comment type="similarity">
    <text evidence="7">Belongs to the TonB-dependent receptor family.</text>
</comment>
<comment type="caution">
    <text evidence="11">The sequence shown here is derived from an EMBL/GenBank/DDBJ whole genome shotgun (WGS) entry which is preliminary data.</text>
</comment>
<dbReference type="AlphaFoldDB" id="A0A6N9NG40"/>
<dbReference type="Gene3D" id="2.170.130.10">
    <property type="entry name" value="TonB-dependent receptor, plug domain"/>
    <property type="match status" value="1"/>
</dbReference>
<dbReference type="Pfam" id="PF07715">
    <property type="entry name" value="Plug"/>
    <property type="match status" value="1"/>
</dbReference>
<name>A0A6N9NG40_9FLAO</name>
<keyword evidence="8" id="KW-0732">Signal</keyword>
<dbReference type="PROSITE" id="PS52016">
    <property type="entry name" value="TONB_DEPENDENT_REC_3"/>
    <property type="match status" value="1"/>
</dbReference>
<evidence type="ECO:0000256" key="8">
    <source>
        <dbReference type="SAM" id="SignalP"/>
    </source>
</evidence>
<dbReference type="Pfam" id="PF14905">
    <property type="entry name" value="OMP_b-brl_3"/>
    <property type="match status" value="1"/>
</dbReference>
<feature type="chain" id="PRO_5026683582" evidence="8">
    <location>
        <begin position="21"/>
        <end position="810"/>
    </location>
</feature>
<evidence type="ECO:0000256" key="1">
    <source>
        <dbReference type="ARBA" id="ARBA00004571"/>
    </source>
</evidence>
<evidence type="ECO:0000256" key="3">
    <source>
        <dbReference type="ARBA" id="ARBA00022452"/>
    </source>
</evidence>
<dbReference type="SUPFAM" id="SSF49464">
    <property type="entry name" value="Carboxypeptidase regulatory domain-like"/>
    <property type="match status" value="1"/>
</dbReference>
<evidence type="ECO:0000256" key="6">
    <source>
        <dbReference type="ARBA" id="ARBA00023237"/>
    </source>
</evidence>
<keyword evidence="12" id="KW-1185">Reference proteome</keyword>
<dbReference type="InterPro" id="IPR008969">
    <property type="entry name" value="CarboxyPept-like_regulatory"/>
</dbReference>
<dbReference type="PANTHER" id="PTHR40980">
    <property type="entry name" value="PLUG DOMAIN-CONTAINING PROTEIN"/>
    <property type="match status" value="1"/>
</dbReference>
<dbReference type="EMBL" id="WWNE01000005">
    <property type="protein sequence ID" value="NBG65588.1"/>
    <property type="molecule type" value="Genomic_DNA"/>
</dbReference>
<dbReference type="SUPFAM" id="SSF56935">
    <property type="entry name" value="Porins"/>
    <property type="match status" value="1"/>
</dbReference>
<evidence type="ECO:0000259" key="10">
    <source>
        <dbReference type="Pfam" id="PF14905"/>
    </source>
</evidence>
<comment type="subcellular location">
    <subcellularLocation>
        <location evidence="1 7">Cell outer membrane</location>
        <topology evidence="1 7">Multi-pass membrane protein</topology>
    </subcellularLocation>
</comment>
<accession>A0A6N9NG40</accession>